<dbReference type="EMBL" id="LZZM01000175">
    <property type="protein sequence ID" value="OOM76269.1"/>
    <property type="molecule type" value="Genomic_DNA"/>
</dbReference>
<keyword evidence="3" id="KW-1185">Reference proteome</keyword>
<dbReference type="OrthoDB" id="182577at2"/>
<feature type="domain" description="Acyl-protein synthetase LuxE" evidence="1">
    <location>
        <begin position="9"/>
        <end position="372"/>
    </location>
</feature>
<dbReference type="GO" id="GO:0008218">
    <property type="term" value="P:bioluminescence"/>
    <property type="evidence" value="ECO:0007669"/>
    <property type="project" value="InterPro"/>
</dbReference>
<accession>A0A1S8TF74</accession>
<name>A0A1S8TF74_9CLOT</name>
<dbReference type="GO" id="GO:0047474">
    <property type="term" value="F:long-chain fatty acid--protein ligase activity"/>
    <property type="evidence" value="ECO:0007669"/>
    <property type="project" value="InterPro"/>
</dbReference>
<reference evidence="2 3" key="1">
    <citation type="submission" date="2016-05" db="EMBL/GenBank/DDBJ databases">
        <title>Microbial solvent formation.</title>
        <authorList>
            <person name="Poehlein A."/>
            <person name="Montoya Solano J.D."/>
            <person name="Flitsch S."/>
            <person name="Krabben P."/>
            <person name="Duerre P."/>
            <person name="Daniel R."/>
        </authorList>
    </citation>
    <scope>NUCLEOTIDE SEQUENCE [LARGE SCALE GENOMIC DNA]</scope>
    <source>
        <strain evidence="2 3">DSM 2619</strain>
    </source>
</reference>
<evidence type="ECO:0000259" key="1">
    <source>
        <dbReference type="Pfam" id="PF04443"/>
    </source>
</evidence>
<comment type="caution">
    <text evidence="2">The sequence shown here is derived from an EMBL/GenBank/DDBJ whole genome shotgun (WGS) entry which is preliminary data.</text>
</comment>
<evidence type="ECO:0000313" key="2">
    <source>
        <dbReference type="EMBL" id="OOM76269.1"/>
    </source>
</evidence>
<dbReference type="Pfam" id="PF04443">
    <property type="entry name" value="LuxE"/>
    <property type="match status" value="1"/>
</dbReference>
<protein>
    <submittedName>
        <fullName evidence="2">Acyl-protein synthetase, LuxE</fullName>
    </submittedName>
</protein>
<gene>
    <name evidence="2" type="ORF">CLPUN_27700</name>
</gene>
<organism evidence="2 3">
    <name type="scientific">Clostridium puniceum</name>
    <dbReference type="NCBI Taxonomy" id="29367"/>
    <lineage>
        <taxon>Bacteria</taxon>
        <taxon>Bacillati</taxon>
        <taxon>Bacillota</taxon>
        <taxon>Clostridia</taxon>
        <taxon>Eubacteriales</taxon>
        <taxon>Clostridiaceae</taxon>
        <taxon>Clostridium</taxon>
    </lineage>
</organism>
<evidence type="ECO:0000313" key="3">
    <source>
        <dbReference type="Proteomes" id="UP000190890"/>
    </source>
</evidence>
<dbReference type="RefSeq" id="WP_077847866.1">
    <property type="nucleotide sequence ID" value="NZ_LZZM01000175.1"/>
</dbReference>
<dbReference type="InterPro" id="IPR007534">
    <property type="entry name" value="LuxE"/>
</dbReference>
<dbReference type="STRING" id="29367.CLPUN_27700"/>
<sequence length="377" mass="42495">MNNFFQDFKDNLIKQYFECQAYKFLCDSQGFNPSINLNSEADIEKVPFIATTLFKKSAEMFTNLLRVPLDVIDKWTLSSSTSGDPSMVGRRKCDIMKIKELDDLNKKTYKSFSNQACVFFPEPKVMREYKSKVVYGKSTESYIGNILDVSDLKDNSIFLVKPDEDNLIVDMDKFKLFLETHNGLENNISICGSTPLLFDAINILQKTMKPLNLGKNALVNTFGGGWDGKKGTVSIGTSIKRQDFVENLSNFLGIPEDNFIDSYSFTENTFSITGHYSKEYKDYLFHVPEWGRMIIRDIKTLKPLYSPGDRGFIQMLNAYGTTTFAGASVLVDDIGEIVSISECPECKTKLMTIKIIGRVRGAEAKGCGATLNVRSEK</sequence>
<proteinExistence type="predicted"/>
<dbReference type="Proteomes" id="UP000190890">
    <property type="component" value="Unassembled WGS sequence"/>
</dbReference>
<dbReference type="AlphaFoldDB" id="A0A1S8TF74"/>